<dbReference type="HAMAP" id="MF_00009">
    <property type="entry name" value="Endoribonucl_YbeY"/>
    <property type="match status" value="1"/>
</dbReference>
<reference evidence="8 10" key="1">
    <citation type="submission" date="2016-10" db="EMBL/GenBank/DDBJ databases">
        <authorList>
            <person name="de Groot N.N."/>
        </authorList>
    </citation>
    <scope>NUCLEOTIDE SEQUENCE [LARGE SCALE GENOMIC DNA]</scope>
    <source>
        <strain evidence="8 10">WG14</strain>
    </source>
</reference>
<sequence>MVINVSNNTDNFVNIKKINKIVKQIIKEEYQDGNFELNIFLTDNKTIEEYNSKFRGKSIPTDVLSFEYGLKEEIIGDIVISIEMIKEQAKNFNNTFEEEFFYILIHGVLHILGYDHTNTDDQEEEMFKIQNKYFKKYYEEG</sequence>
<comment type="subcellular location">
    <subcellularLocation>
        <location evidence="7">Cytoplasm</location>
    </subcellularLocation>
</comment>
<dbReference type="InterPro" id="IPR023091">
    <property type="entry name" value="MetalPrtase_cat_dom_sf_prd"/>
</dbReference>
<keyword evidence="3 7" id="KW-0479">Metal-binding</keyword>
<evidence type="ECO:0000256" key="1">
    <source>
        <dbReference type="ARBA" id="ARBA00010875"/>
    </source>
</evidence>
<evidence type="ECO:0000256" key="7">
    <source>
        <dbReference type="HAMAP-Rule" id="MF_00009"/>
    </source>
</evidence>
<name>A0A1G6IFZ0_9BACT</name>
<dbReference type="Gene3D" id="3.40.390.30">
    <property type="entry name" value="Metalloproteases ('zincins'), catalytic domain"/>
    <property type="match status" value="1"/>
</dbReference>
<comment type="function">
    <text evidence="7">Single strand-specific metallo-endoribonuclease involved in late-stage 70S ribosome quality control and in maturation of the 3' terminus of the 16S rRNA.</text>
</comment>
<dbReference type="Proteomes" id="UP000199322">
    <property type="component" value="Unassembled WGS sequence"/>
</dbReference>
<reference evidence="9 11" key="2">
    <citation type="submission" date="2019-04" db="EMBL/GenBank/DDBJ databases">
        <title>Draft genome sequence data and analysis of a Fermenting Bacterium, Geotoga petraea strain HO-Geo1, isolated from heavy-oil petroleum reservoir in Russia.</title>
        <authorList>
            <person name="Grouzdev D.S."/>
            <person name="Semenova E.M."/>
            <person name="Sokolova D.S."/>
            <person name="Tourova T.P."/>
            <person name="Poltaraus A.B."/>
            <person name="Nazina T.N."/>
        </authorList>
    </citation>
    <scope>NUCLEOTIDE SEQUENCE [LARGE SCALE GENOMIC DNA]</scope>
    <source>
        <strain evidence="9 11">HO-Geo1</strain>
    </source>
</reference>
<dbReference type="InterPro" id="IPR020549">
    <property type="entry name" value="YbeY_CS"/>
</dbReference>
<evidence type="ECO:0000256" key="3">
    <source>
        <dbReference type="ARBA" id="ARBA00022723"/>
    </source>
</evidence>
<keyword evidence="7" id="KW-0690">Ribosome biogenesis</keyword>
<keyword evidence="2 7" id="KW-0540">Nuclease</keyword>
<evidence type="ECO:0000256" key="4">
    <source>
        <dbReference type="ARBA" id="ARBA00022759"/>
    </source>
</evidence>
<dbReference type="GO" id="GO:0005737">
    <property type="term" value="C:cytoplasm"/>
    <property type="evidence" value="ECO:0007669"/>
    <property type="project" value="UniProtKB-SubCell"/>
</dbReference>
<protein>
    <recommendedName>
        <fullName evidence="7">Endoribonuclease YbeY</fullName>
        <ecNumber evidence="7">3.1.-.-</ecNumber>
    </recommendedName>
</protein>
<comment type="cofactor">
    <cofactor evidence="7">
        <name>Zn(2+)</name>
        <dbReference type="ChEBI" id="CHEBI:29105"/>
    </cofactor>
    <text evidence="7">Binds 1 zinc ion.</text>
</comment>
<dbReference type="PANTHER" id="PTHR46986:SF1">
    <property type="entry name" value="ENDORIBONUCLEASE YBEY, CHLOROPLASTIC"/>
    <property type="match status" value="1"/>
</dbReference>
<evidence type="ECO:0000256" key="5">
    <source>
        <dbReference type="ARBA" id="ARBA00022801"/>
    </source>
</evidence>
<dbReference type="AlphaFoldDB" id="A0A1G6IFZ0"/>
<feature type="binding site" evidence="7">
    <location>
        <position position="110"/>
    </location>
    <ligand>
        <name>Zn(2+)</name>
        <dbReference type="ChEBI" id="CHEBI:29105"/>
        <note>catalytic</note>
    </ligand>
</feature>
<dbReference type="PANTHER" id="PTHR46986">
    <property type="entry name" value="ENDORIBONUCLEASE YBEY, CHLOROPLASTIC"/>
    <property type="match status" value="1"/>
</dbReference>
<dbReference type="PROSITE" id="PS01306">
    <property type="entry name" value="UPF0054"/>
    <property type="match status" value="1"/>
</dbReference>
<dbReference type="NCBIfam" id="TIGR00043">
    <property type="entry name" value="rRNA maturation RNase YbeY"/>
    <property type="match status" value="1"/>
</dbReference>
<comment type="similarity">
    <text evidence="1 7">Belongs to the endoribonuclease YbeY family.</text>
</comment>
<organism evidence="8 10">
    <name type="scientific">Geotoga petraea</name>
    <dbReference type="NCBI Taxonomy" id="28234"/>
    <lineage>
        <taxon>Bacteria</taxon>
        <taxon>Thermotogati</taxon>
        <taxon>Thermotogota</taxon>
        <taxon>Thermotogae</taxon>
        <taxon>Petrotogales</taxon>
        <taxon>Petrotogaceae</taxon>
        <taxon>Geotoga</taxon>
    </lineage>
</organism>
<proteinExistence type="inferred from homology"/>
<keyword evidence="4 7" id="KW-0255">Endonuclease</keyword>
<dbReference type="GO" id="GO:0004222">
    <property type="term" value="F:metalloendopeptidase activity"/>
    <property type="evidence" value="ECO:0007669"/>
    <property type="project" value="InterPro"/>
</dbReference>
<dbReference type="InterPro" id="IPR002036">
    <property type="entry name" value="YbeY"/>
</dbReference>
<dbReference type="Pfam" id="PF02130">
    <property type="entry name" value="YbeY"/>
    <property type="match status" value="1"/>
</dbReference>
<dbReference type="Proteomes" id="UP000297288">
    <property type="component" value="Unassembled WGS sequence"/>
</dbReference>
<evidence type="ECO:0000313" key="10">
    <source>
        <dbReference type="Proteomes" id="UP000199322"/>
    </source>
</evidence>
<dbReference type="GO" id="GO:0008270">
    <property type="term" value="F:zinc ion binding"/>
    <property type="evidence" value="ECO:0007669"/>
    <property type="project" value="UniProtKB-UniRule"/>
</dbReference>
<dbReference type="EC" id="3.1.-.-" evidence="7"/>
<evidence type="ECO:0000313" key="8">
    <source>
        <dbReference type="EMBL" id="SDC05477.1"/>
    </source>
</evidence>
<dbReference type="RefSeq" id="WP_091402274.1">
    <property type="nucleotide sequence ID" value="NZ_FMYV01000001.1"/>
</dbReference>
<dbReference type="GO" id="GO:0006364">
    <property type="term" value="P:rRNA processing"/>
    <property type="evidence" value="ECO:0007669"/>
    <property type="project" value="UniProtKB-UniRule"/>
</dbReference>
<dbReference type="EMBL" id="SRME01000001">
    <property type="protein sequence ID" value="TGG89198.1"/>
    <property type="molecule type" value="Genomic_DNA"/>
</dbReference>
<evidence type="ECO:0000256" key="2">
    <source>
        <dbReference type="ARBA" id="ARBA00022722"/>
    </source>
</evidence>
<keyword evidence="6 7" id="KW-0862">Zinc</keyword>
<keyword evidence="5 7" id="KW-0378">Hydrolase</keyword>
<evidence type="ECO:0000313" key="9">
    <source>
        <dbReference type="EMBL" id="TGG89198.1"/>
    </source>
</evidence>
<keyword evidence="10" id="KW-1185">Reference proteome</keyword>
<dbReference type="EMBL" id="FMYV01000001">
    <property type="protein sequence ID" value="SDC05477.1"/>
    <property type="molecule type" value="Genomic_DNA"/>
</dbReference>
<keyword evidence="7" id="KW-0963">Cytoplasm</keyword>
<dbReference type="STRING" id="28234.SAMN04488588_0367"/>
<keyword evidence="7" id="KW-0698">rRNA processing</keyword>
<dbReference type="OrthoDB" id="9807740at2"/>
<feature type="binding site" evidence="7">
    <location>
        <position position="116"/>
    </location>
    <ligand>
        <name>Zn(2+)</name>
        <dbReference type="ChEBI" id="CHEBI:29105"/>
        <note>catalytic</note>
    </ligand>
</feature>
<accession>A0A1G6IFZ0</accession>
<evidence type="ECO:0000256" key="6">
    <source>
        <dbReference type="ARBA" id="ARBA00022833"/>
    </source>
</evidence>
<evidence type="ECO:0000313" key="11">
    <source>
        <dbReference type="Proteomes" id="UP000297288"/>
    </source>
</evidence>
<gene>
    <name evidence="7 9" type="primary">ybeY</name>
    <name evidence="9" type="ORF">E4650_03130</name>
    <name evidence="8" type="ORF">SAMN04488588_0367</name>
</gene>
<dbReference type="GO" id="GO:0004521">
    <property type="term" value="F:RNA endonuclease activity"/>
    <property type="evidence" value="ECO:0007669"/>
    <property type="project" value="UniProtKB-UniRule"/>
</dbReference>
<dbReference type="SUPFAM" id="SSF55486">
    <property type="entry name" value="Metalloproteases ('zincins'), catalytic domain"/>
    <property type="match status" value="1"/>
</dbReference>
<feature type="binding site" evidence="7">
    <location>
        <position position="106"/>
    </location>
    <ligand>
        <name>Zn(2+)</name>
        <dbReference type="ChEBI" id="CHEBI:29105"/>
        <note>catalytic</note>
    </ligand>
</feature>